<feature type="region of interest" description="Disordered" evidence="1">
    <location>
        <begin position="17"/>
        <end position="52"/>
    </location>
</feature>
<proteinExistence type="predicted"/>
<sequence>MDQYIFQRRILVTAEASTRPSTQLEDDTSANIVRDTSFPTGAETGAETNKTNSKVDTEILNISKDKETMWLTR</sequence>
<dbReference type="EMBL" id="BKCJ011760362">
    <property type="protein sequence ID" value="GFD50677.1"/>
    <property type="molecule type" value="Genomic_DNA"/>
</dbReference>
<evidence type="ECO:0000256" key="1">
    <source>
        <dbReference type="SAM" id="MobiDB-lite"/>
    </source>
</evidence>
<name>A0A699WT52_TANCI</name>
<accession>A0A699WT52</accession>
<comment type="caution">
    <text evidence="2">The sequence shown here is derived from an EMBL/GenBank/DDBJ whole genome shotgun (WGS) entry which is preliminary data.</text>
</comment>
<reference evidence="2" key="1">
    <citation type="journal article" date="2019" name="Sci. Rep.">
        <title>Draft genome of Tanacetum cinerariifolium, the natural source of mosquito coil.</title>
        <authorList>
            <person name="Yamashiro T."/>
            <person name="Shiraishi A."/>
            <person name="Satake H."/>
            <person name="Nakayama K."/>
        </authorList>
    </citation>
    <scope>NUCLEOTIDE SEQUENCE</scope>
</reference>
<evidence type="ECO:0000313" key="2">
    <source>
        <dbReference type="EMBL" id="GFD50677.1"/>
    </source>
</evidence>
<protein>
    <submittedName>
        <fullName evidence="2">Uncharacterized protein</fullName>
    </submittedName>
</protein>
<dbReference type="AlphaFoldDB" id="A0A699WT52"/>
<gene>
    <name evidence="2" type="ORF">Tci_922646</name>
</gene>
<organism evidence="2">
    <name type="scientific">Tanacetum cinerariifolium</name>
    <name type="common">Dalmatian daisy</name>
    <name type="synonym">Chrysanthemum cinerariifolium</name>
    <dbReference type="NCBI Taxonomy" id="118510"/>
    <lineage>
        <taxon>Eukaryota</taxon>
        <taxon>Viridiplantae</taxon>
        <taxon>Streptophyta</taxon>
        <taxon>Embryophyta</taxon>
        <taxon>Tracheophyta</taxon>
        <taxon>Spermatophyta</taxon>
        <taxon>Magnoliopsida</taxon>
        <taxon>eudicotyledons</taxon>
        <taxon>Gunneridae</taxon>
        <taxon>Pentapetalae</taxon>
        <taxon>asterids</taxon>
        <taxon>campanulids</taxon>
        <taxon>Asterales</taxon>
        <taxon>Asteraceae</taxon>
        <taxon>Asteroideae</taxon>
        <taxon>Anthemideae</taxon>
        <taxon>Anthemidinae</taxon>
        <taxon>Tanacetum</taxon>
    </lineage>
</organism>